<keyword evidence="1" id="KW-1133">Transmembrane helix</keyword>
<feature type="transmembrane region" description="Helical" evidence="1">
    <location>
        <begin position="31"/>
        <end position="53"/>
    </location>
</feature>
<accession>A0A844WF45</accession>
<gene>
    <name evidence="2" type="ORF">GLS40_12695</name>
</gene>
<reference evidence="2 3" key="1">
    <citation type="submission" date="2019-11" db="EMBL/GenBank/DDBJ databases">
        <title>Pseudooceanicola pacifica sp. nov., isolated from deep-sea sediment of the Pacific Ocean.</title>
        <authorList>
            <person name="Lyu L."/>
        </authorList>
    </citation>
    <scope>NUCLEOTIDE SEQUENCE [LARGE SCALE GENOMIC DNA]</scope>
    <source>
        <strain evidence="2 3">216_PA32_1</strain>
    </source>
</reference>
<evidence type="ECO:0000313" key="3">
    <source>
        <dbReference type="Proteomes" id="UP000443843"/>
    </source>
</evidence>
<name>A0A844WF45_9RHOB</name>
<feature type="transmembrane region" description="Helical" evidence="1">
    <location>
        <begin position="7"/>
        <end position="25"/>
    </location>
</feature>
<keyword evidence="3" id="KW-1185">Reference proteome</keyword>
<proteinExistence type="predicted"/>
<keyword evidence="1" id="KW-0472">Membrane</keyword>
<protein>
    <recommendedName>
        <fullName evidence="4">NADH dehydrogenase subunit C</fullName>
    </recommendedName>
</protein>
<evidence type="ECO:0008006" key="4">
    <source>
        <dbReference type="Google" id="ProtNLM"/>
    </source>
</evidence>
<sequence>MGMGGGIFWWIVMAVLLVIPFYRILPRYGLPAYAAFLAVFPLVALILLWIIAFKDKFDEAAK</sequence>
<comment type="caution">
    <text evidence="2">The sequence shown here is derived from an EMBL/GenBank/DDBJ whole genome shotgun (WGS) entry which is preliminary data.</text>
</comment>
<dbReference type="AlphaFoldDB" id="A0A844WF45"/>
<evidence type="ECO:0000313" key="2">
    <source>
        <dbReference type="EMBL" id="MWB78890.1"/>
    </source>
</evidence>
<dbReference type="Proteomes" id="UP000443843">
    <property type="component" value="Unassembled WGS sequence"/>
</dbReference>
<keyword evidence="1" id="KW-0812">Transmembrane</keyword>
<organism evidence="2 3">
    <name type="scientific">Pseudooceanicola pacificus</name>
    <dbReference type="NCBI Taxonomy" id="2676438"/>
    <lineage>
        <taxon>Bacteria</taxon>
        <taxon>Pseudomonadati</taxon>
        <taxon>Pseudomonadota</taxon>
        <taxon>Alphaproteobacteria</taxon>
        <taxon>Rhodobacterales</taxon>
        <taxon>Paracoccaceae</taxon>
        <taxon>Pseudooceanicola</taxon>
    </lineage>
</organism>
<evidence type="ECO:0000256" key="1">
    <source>
        <dbReference type="SAM" id="Phobius"/>
    </source>
</evidence>
<dbReference type="EMBL" id="WNXQ01000007">
    <property type="protein sequence ID" value="MWB78890.1"/>
    <property type="molecule type" value="Genomic_DNA"/>
</dbReference>